<keyword evidence="1" id="KW-0732">Signal</keyword>
<evidence type="ECO:0000313" key="3">
    <source>
        <dbReference type="Proteomes" id="UP000577362"/>
    </source>
</evidence>
<evidence type="ECO:0000313" key="2">
    <source>
        <dbReference type="EMBL" id="MBB4018648.1"/>
    </source>
</evidence>
<dbReference type="EMBL" id="JACIEN010000004">
    <property type="protein sequence ID" value="MBB4018648.1"/>
    <property type="molecule type" value="Genomic_DNA"/>
</dbReference>
<sequence length="327" mass="35679">MRWINVAATMAVAVVLGLSSVAVEAKTLRLGHATSDTNPRHTAALAFAEKVKEASGGKLTVTVAGNAQFGDDVEMISALRLGTLDMSLNSQGSMSGVVPEVTTLGLPFLFDNLESAWKVIDGPIGDELAKKAEEKNLIVLAWWDNGIRQITNNVRPITKPDDLKGLKLRVPPDPMGTDIFAALGANPTPMKFSELYLALQQGVVDGQENPIMNIYYSKFQEVQKFMSLSGHKYEVTPFLINKMAWSSLSQEEKDIILEAAREARDFQRQLSLKADGELLQKIKDAGVAVNEVDPGPFREATKSVYDKWQAQFGDFVPKLVDAARAGS</sequence>
<organism evidence="2 3">
    <name type="scientific">Chelatococcus caeni</name>
    <dbReference type="NCBI Taxonomy" id="1348468"/>
    <lineage>
        <taxon>Bacteria</taxon>
        <taxon>Pseudomonadati</taxon>
        <taxon>Pseudomonadota</taxon>
        <taxon>Alphaproteobacteria</taxon>
        <taxon>Hyphomicrobiales</taxon>
        <taxon>Chelatococcaceae</taxon>
        <taxon>Chelatococcus</taxon>
    </lineage>
</organism>
<dbReference type="InterPro" id="IPR004682">
    <property type="entry name" value="TRAP_DctP"/>
</dbReference>
<dbReference type="GO" id="GO:0030246">
    <property type="term" value="F:carbohydrate binding"/>
    <property type="evidence" value="ECO:0007669"/>
    <property type="project" value="TreeGrafter"/>
</dbReference>
<dbReference type="Proteomes" id="UP000577362">
    <property type="component" value="Unassembled WGS sequence"/>
</dbReference>
<dbReference type="Gene3D" id="3.40.190.170">
    <property type="entry name" value="Bacterial extracellular solute-binding protein, family 7"/>
    <property type="match status" value="1"/>
</dbReference>
<dbReference type="PANTHER" id="PTHR33376">
    <property type="match status" value="1"/>
</dbReference>
<keyword evidence="3" id="KW-1185">Reference proteome</keyword>
<proteinExistence type="predicted"/>
<name>A0A840C4W1_9HYPH</name>
<accession>A0A840C4W1</accession>
<protein>
    <submittedName>
        <fullName evidence="2">Tripartite ATP-independent transporter DctP family solute receptor</fullName>
    </submittedName>
</protein>
<dbReference type="AlphaFoldDB" id="A0A840C4W1"/>
<dbReference type="CDD" id="cd13603">
    <property type="entry name" value="PBP2_TRAP_Siap_TeaA_like"/>
    <property type="match status" value="1"/>
</dbReference>
<dbReference type="GO" id="GO:0055085">
    <property type="term" value="P:transmembrane transport"/>
    <property type="evidence" value="ECO:0007669"/>
    <property type="project" value="InterPro"/>
</dbReference>
<dbReference type="RefSeq" id="WP_246373160.1">
    <property type="nucleotide sequence ID" value="NZ_JACIEN010000004.1"/>
</dbReference>
<dbReference type="InterPro" id="IPR018389">
    <property type="entry name" value="DctP_fam"/>
</dbReference>
<gene>
    <name evidence="2" type="ORF">GGR16_003695</name>
</gene>
<comment type="caution">
    <text evidence="2">The sequence shown here is derived from an EMBL/GenBank/DDBJ whole genome shotgun (WGS) entry which is preliminary data.</text>
</comment>
<dbReference type="GO" id="GO:0030288">
    <property type="term" value="C:outer membrane-bounded periplasmic space"/>
    <property type="evidence" value="ECO:0007669"/>
    <property type="project" value="InterPro"/>
</dbReference>
<reference evidence="2 3" key="1">
    <citation type="submission" date="2020-08" db="EMBL/GenBank/DDBJ databases">
        <title>Genomic Encyclopedia of Type Strains, Phase IV (KMG-IV): sequencing the most valuable type-strain genomes for metagenomic binning, comparative biology and taxonomic classification.</title>
        <authorList>
            <person name="Goeker M."/>
        </authorList>
    </citation>
    <scope>NUCLEOTIDE SEQUENCE [LARGE SCALE GENOMIC DNA]</scope>
    <source>
        <strain evidence="2 3">DSM 103737</strain>
    </source>
</reference>
<dbReference type="Pfam" id="PF03480">
    <property type="entry name" value="DctP"/>
    <property type="match status" value="1"/>
</dbReference>
<dbReference type="PANTHER" id="PTHR33376:SF2">
    <property type="entry name" value="DICARBOXYLATE-BINDING PERIPLASMIC PROTEIN"/>
    <property type="match status" value="1"/>
</dbReference>
<dbReference type="PIRSF" id="PIRSF006470">
    <property type="entry name" value="DctB"/>
    <property type="match status" value="1"/>
</dbReference>
<dbReference type="InterPro" id="IPR038404">
    <property type="entry name" value="TRAP_DctP_sf"/>
</dbReference>
<dbReference type="NCBIfam" id="TIGR00787">
    <property type="entry name" value="dctP"/>
    <property type="match status" value="1"/>
</dbReference>
<evidence type="ECO:0000256" key="1">
    <source>
        <dbReference type="ARBA" id="ARBA00022729"/>
    </source>
</evidence>
<dbReference type="NCBIfam" id="NF037995">
    <property type="entry name" value="TRAP_S1"/>
    <property type="match status" value="1"/>
</dbReference>
<keyword evidence="2" id="KW-0675">Receptor</keyword>